<keyword evidence="5" id="KW-1185">Reference proteome</keyword>
<dbReference type="InterPro" id="IPR003610">
    <property type="entry name" value="CBM5/12"/>
</dbReference>
<sequence>MSKRFPGRRLSVLRLTGVFVVVAGLLFSGFQGWRWFQDTTTQRPAAWMAGYVDVTATPSYAFENPAGSSGAHVVLSFVVASSEDACTPSWGTYYSLDEADVALDLDRRVARRVQQGGDVIVSFGGLLNNELATGCTDAADLRRGYESVIDRYKLNTIDLDIEGDNLADTAAGERRALAIAAIQEQRSTTEAPLAVWLTLPVLPTGLSEVGTTAVAQMLAAGVDLAGVNVMTMDYGASRDGLSMVEATEGALSGTHRQLKTLYGRQGIELGTKELWNKVGMTPMIGQNDVAGEILTLEDARALNTFALESGVGRMSMWSLNRDQTCGSNYPDVTRVSDSCSGVSQGDLKFADLLGDSFTGTPEASAGVLTTAGPTASAADLVDDPDASPYPVWSELVAYAQDTKVVWHREVYVAKYWTQGDLPDNPVLQSTETPWTLIGPVLPGETPVPLATLPPGSYPEWDGASVFTAGDRVMFDSLTFEAKWWTTGDSPQAAAVDADVSPWRQLSAEEIGALLNPPATR</sequence>
<evidence type="ECO:0000313" key="5">
    <source>
        <dbReference type="Proteomes" id="UP000298468"/>
    </source>
</evidence>
<feature type="domain" description="Chitin-binding type-3" evidence="3">
    <location>
        <begin position="457"/>
        <end position="505"/>
    </location>
</feature>
<gene>
    <name evidence="4" type="ORF">E3T61_21630</name>
</gene>
<dbReference type="SUPFAM" id="SSF51445">
    <property type="entry name" value="(Trans)glycosidases"/>
    <property type="match status" value="1"/>
</dbReference>
<evidence type="ECO:0000256" key="2">
    <source>
        <dbReference type="SAM" id="Phobius"/>
    </source>
</evidence>
<dbReference type="PANTHER" id="PTHR42976">
    <property type="entry name" value="BIFUNCTIONAL CHITINASE/LYSOZYME-RELATED"/>
    <property type="match status" value="1"/>
</dbReference>
<dbReference type="GO" id="GO:0004553">
    <property type="term" value="F:hydrolase activity, hydrolyzing O-glycosyl compounds"/>
    <property type="evidence" value="ECO:0007669"/>
    <property type="project" value="InterPro"/>
</dbReference>
<dbReference type="CDD" id="cd06543">
    <property type="entry name" value="GH18_PF-ChiA-like"/>
    <property type="match status" value="1"/>
</dbReference>
<dbReference type="SMART" id="SM00495">
    <property type="entry name" value="ChtBD3"/>
    <property type="match status" value="2"/>
</dbReference>
<dbReference type="Gene3D" id="3.20.20.80">
    <property type="entry name" value="Glycosidases"/>
    <property type="match status" value="1"/>
</dbReference>
<accession>A0A4R9BG02</accession>
<organism evidence="4 5">
    <name type="scientific">Cryobacterium lactosi</name>
    <dbReference type="NCBI Taxonomy" id="1259202"/>
    <lineage>
        <taxon>Bacteria</taxon>
        <taxon>Bacillati</taxon>
        <taxon>Actinomycetota</taxon>
        <taxon>Actinomycetes</taxon>
        <taxon>Micrococcales</taxon>
        <taxon>Microbacteriaceae</taxon>
        <taxon>Cryobacterium</taxon>
    </lineage>
</organism>
<name>A0A4R9BG02_9MICO</name>
<dbReference type="InterPro" id="IPR052750">
    <property type="entry name" value="GH18_Chitinase"/>
</dbReference>
<dbReference type="InterPro" id="IPR017853">
    <property type="entry name" value="GH"/>
</dbReference>
<dbReference type="EMBL" id="SOHM01000051">
    <property type="protein sequence ID" value="TFD83190.1"/>
    <property type="molecule type" value="Genomic_DNA"/>
</dbReference>
<feature type="domain" description="Chitin-binding type-3" evidence="3">
    <location>
        <begin position="389"/>
        <end position="437"/>
    </location>
</feature>
<dbReference type="Gene3D" id="2.10.10.20">
    <property type="entry name" value="Carbohydrate-binding module superfamily 5/12"/>
    <property type="match status" value="2"/>
</dbReference>
<keyword evidence="2" id="KW-0812">Transmembrane</keyword>
<protein>
    <submittedName>
        <fullName evidence="4">Glycosyl hydrolase family 18</fullName>
    </submittedName>
</protein>
<evidence type="ECO:0000256" key="1">
    <source>
        <dbReference type="ARBA" id="ARBA00022801"/>
    </source>
</evidence>
<dbReference type="InterPro" id="IPR036573">
    <property type="entry name" value="CBM_sf_5/12"/>
</dbReference>
<dbReference type="OrthoDB" id="99456at2"/>
<dbReference type="GO" id="GO:0030246">
    <property type="term" value="F:carbohydrate binding"/>
    <property type="evidence" value="ECO:0007669"/>
    <property type="project" value="InterPro"/>
</dbReference>
<evidence type="ECO:0000259" key="3">
    <source>
        <dbReference type="SMART" id="SM00495"/>
    </source>
</evidence>
<comment type="caution">
    <text evidence="4">The sequence shown here is derived from an EMBL/GenBank/DDBJ whole genome shotgun (WGS) entry which is preliminary data.</text>
</comment>
<evidence type="ECO:0000313" key="4">
    <source>
        <dbReference type="EMBL" id="TFD83190.1"/>
    </source>
</evidence>
<dbReference type="RefSeq" id="WP_134642881.1">
    <property type="nucleotide sequence ID" value="NZ_SOHM01000051.1"/>
</dbReference>
<keyword evidence="1 4" id="KW-0378">Hydrolase</keyword>
<feature type="transmembrane region" description="Helical" evidence="2">
    <location>
        <begin position="12"/>
        <end position="33"/>
    </location>
</feature>
<keyword evidence="2" id="KW-1133">Transmembrane helix</keyword>
<proteinExistence type="predicted"/>
<reference evidence="4 5" key="1">
    <citation type="submission" date="2019-03" db="EMBL/GenBank/DDBJ databases">
        <title>Genomics of glacier-inhabiting Cryobacterium strains.</title>
        <authorList>
            <person name="Liu Q."/>
            <person name="Xin Y.-H."/>
        </authorList>
    </citation>
    <scope>NUCLEOTIDE SEQUENCE [LARGE SCALE GENOMIC DNA]</scope>
    <source>
        <strain evidence="4 5">Sr59</strain>
    </source>
</reference>
<keyword evidence="2" id="KW-0472">Membrane</keyword>
<dbReference type="PANTHER" id="PTHR42976:SF1">
    <property type="entry name" value="GH18 DOMAIN-CONTAINING PROTEIN-RELATED"/>
    <property type="match status" value="1"/>
</dbReference>
<dbReference type="SUPFAM" id="SSF51055">
    <property type="entry name" value="Carbohydrate binding domain"/>
    <property type="match status" value="2"/>
</dbReference>
<dbReference type="CDD" id="cd12215">
    <property type="entry name" value="ChiC_BD"/>
    <property type="match status" value="2"/>
</dbReference>
<dbReference type="GO" id="GO:0005975">
    <property type="term" value="P:carbohydrate metabolic process"/>
    <property type="evidence" value="ECO:0007669"/>
    <property type="project" value="InterPro"/>
</dbReference>
<dbReference type="Proteomes" id="UP000298468">
    <property type="component" value="Unassembled WGS sequence"/>
</dbReference>
<dbReference type="AlphaFoldDB" id="A0A4R9BG02"/>
<dbReference type="GO" id="GO:0005576">
    <property type="term" value="C:extracellular region"/>
    <property type="evidence" value="ECO:0007669"/>
    <property type="project" value="InterPro"/>
</dbReference>